<keyword evidence="1" id="KW-0238">DNA-binding</keyword>
<accession>A0A1H8CPL2</accession>
<reference evidence="5" key="1">
    <citation type="submission" date="2016-10" db="EMBL/GenBank/DDBJ databases">
        <authorList>
            <person name="Varghese N."/>
            <person name="Submissions S."/>
        </authorList>
    </citation>
    <scope>NUCLEOTIDE SEQUENCE [LARGE SCALE GENOMIC DNA]</scope>
    <source>
        <strain evidence="5">S6-262</strain>
    </source>
</reference>
<dbReference type="InterPro" id="IPR016032">
    <property type="entry name" value="Sig_transdc_resp-reg_C-effctor"/>
</dbReference>
<dbReference type="InterPro" id="IPR000792">
    <property type="entry name" value="Tscrpt_reg_LuxR_C"/>
</dbReference>
<dbReference type="InterPro" id="IPR035965">
    <property type="entry name" value="PAS-like_dom_sf"/>
</dbReference>
<dbReference type="Pfam" id="PF13426">
    <property type="entry name" value="PAS_9"/>
    <property type="match status" value="1"/>
</dbReference>
<gene>
    <name evidence="4" type="ORF">SAMN05192583_1711</name>
</gene>
<dbReference type="EMBL" id="FOCF01000003">
    <property type="protein sequence ID" value="SEM97191.1"/>
    <property type="molecule type" value="Genomic_DNA"/>
</dbReference>
<dbReference type="Proteomes" id="UP000199206">
    <property type="component" value="Unassembled WGS sequence"/>
</dbReference>
<dbReference type="CDD" id="cd00130">
    <property type="entry name" value="PAS"/>
    <property type="match status" value="2"/>
</dbReference>
<dbReference type="SMART" id="SM00421">
    <property type="entry name" value="HTH_LUXR"/>
    <property type="match status" value="1"/>
</dbReference>
<dbReference type="InterPro" id="IPR036388">
    <property type="entry name" value="WH-like_DNA-bd_sf"/>
</dbReference>
<dbReference type="InterPro" id="IPR039420">
    <property type="entry name" value="WalR-like"/>
</dbReference>
<evidence type="ECO:0000259" key="3">
    <source>
        <dbReference type="PROSITE" id="PS50112"/>
    </source>
</evidence>
<feature type="domain" description="PAS" evidence="3">
    <location>
        <begin position="122"/>
        <end position="177"/>
    </location>
</feature>
<keyword evidence="5" id="KW-1185">Reference proteome</keyword>
<dbReference type="GO" id="GO:0006355">
    <property type="term" value="P:regulation of DNA-templated transcription"/>
    <property type="evidence" value="ECO:0007669"/>
    <property type="project" value="InterPro"/>
</dbReference>
<feature type="domain" description="HTH luxR-type" evidence="2">
    <location>
        <begin position="397"/>
        <end position="462"/>
    </location>
</feature>
<evidence type="ECO:0000313" key="4">
    <source>
        <dbReference type="EMBL" id="SEM97191.1"/>
    </source>
</evidence>
<dbReference type="PRINTS" id="PR00038">
    <property type="entry name" value="HTHLUXR"/>
</dbReference>
<dbReference type="InterPro" id="IPR013656">
    <property type="entry name" value="PAS_4"/>
</dbReference>
<dbReference type="Gene3D" id="3.30.450.20">
    <property type="entry name" value="PAS domain"/>
    <property type="match status" value="3"/>
</dbReference>
<evidence type="ECO:0000313" key="5">
    <source>
        <dbReference type="Proteomes" id="UP000199206"/>
    </source>
</evidence>
<proteinExistence type="predicted"/>
<dbReference type="AlphaFoldDB" id="A0A1H8CPL2"/>
<dbReference type="InterPro" id="IPR000014">
    <property type="entry name" value="PAS"/>
</dbReference>
<dbReference type="PANTHER" id="PTHR43214:SF38">
    <property type="entry name" value="NITRATE_NITRITE RESPONSE REGULATOR PROTEIN NARL"/>
    <property type="match status" value="1"/>
</dbReference>
<evidence type="ECO:0000256" key="1">
    <source>
        <dbReference type="ARBA" id="ARBA00023125"/>
    </source>
</evidence>
<dbReference type="SMART" id="SM00091">
    <property type="entry name" value="PAS"/>
    <property type="match status" value="2"/>
</dbReference>
<protein>
    <submittedName>
        <fullName evidence="4">Transcriptional regulator, LuxR family</fullName>
    </submittedName>
</protein>
<dbReference type="PROSITE" id="PS50043">
    <property type="entry name" value="HTH_LUXR_2"/>
    <property type="match status" value="1"/>
</dbReference>
<name>A0A1H8CPL2_9SPHN</name>
<dbReference type="SUPFAM" id="SSF55785">
    <property type="entry name" value="PYP-like sensor domain (PAS domain)"/>
    <property type="match status" value="3"/>
</dbReference>
<dbReference type="Pfam" id="PF13188">
    <property type="entry name" value="PAS_8"/>
    <property type="match status" value="1"/>
</dbReference>
<dbReference type="Gene3D" id="1.10.10.10">
    <property type="entry name" value="Winged helix-like DNA-binding domain superfamily/Winged helix DNA-binding domain"/>
    <property type="match status" value="1"/>
</dbReference>
<dbReference type="PANTHER" id="PTHR43214">
    <property type="entry name" value="TWO-COMPONENT RESPONSE REGULATOR"/>
    <property type="match status" value="1"/>
</dbReference>
<dbReference type="PROSITE" id="PS50112">
    <property type="entry name" value="PAS"/>
    <property type="match status" value="1"/>
</dbReference>
<sequence>MAQLLDGVIVMDPTGVILTANAAALRMHGVGSVAGLGATAEDYADRFSLRDGNDRPLKHRDYPLFRLLAGEGYPDLIVKVAPAGEDETRWVHQVRDVTMDEDGGEPDFLALVMSDVSARFDAEARFDAMFRANPAPALVIRLSDQRVARANPGFLDLTGFREEQLTGRTLFALDLLQGMKAPADVRHRIEAGEVGPQMEAELLTADGARRLVLFAGQPIDVTDEDALLLTFADLEPRRQAQDALAAGERHLATLLDMAPIAIAVTADTDGRITRVNAAFAELSGRADAVGRTMDQLALWADAERGRVASQEIATTGSMRGLDAQLMTADGKPIDCLLSAERIDLHGAPCTLWLFQDITERRRGELDLIQAIDATLQDASWLSRSIMDRLATVRRGASSAPAADLSAREREILELICTDLDDAAIAERLGLSRNTVRNHVARLYAKIGVNRRSAAVIWGRDRGIGSPQDTLPVP</sequence>
<dbReference type="NCBIfam" id="TIGR00229">
    <property type="entry name" value="sensory_box"/>
    <property type="match status" value="2"/>
</dbReference>
<dbReference type="STRING" id="1166340.SAMN05192583_1711"/>
<organism evidence="4 5">
    <name type="scientific">Sphingomonas gellani</name>
    <dbReference type="NCBI Taxonomy" id="1166340"/>
    <lineage>
        <taxon>Bacteria</taxon>
        <taxon>Pseudomonadati</taxon>
        <taxon>Pseudomonadota</taxon>
        <taxon>Alphaproteobacteria</taxon>
        <taxon>Sphingomonadales</taxon>
        <taxon>Sphingomonadaceae</taxon>
        <taxon>Sphingomonas</taxon>
    </lineage>
</organism>
<dbReference type="CDD" id="cd06170">
    <property type="entry name" value="LuxR_C_like"/>
    <property type="match status" value="1"/>
</dbReference>
<dbReference type="Pfam" id="PF08448">
    <property type="entry name" value="PAS_4"/>
    <property type="match status" value="1"/>
</dbReference>
<dbReference type="SUPFAM" id="SSF46894">
    <property type="entry name" value="C-terminal effector domain of the bipartite response regulators"/>
    <property type="match status" value="1"/>
</dbReference>
<evidence type="ECO:0000259" key="2">
    <source>
        <dbReference type="PROSITE" id="PS50043"/>
    </source>
</evidence>
<dbReference type="Pfam" id="PF00196">
    <property type="entry name" value="GerE"/>
    <property type="match status" value="1"/>
</dbReference>
<dbReference type="GO" id="GO:0003677">
    <property type="term" value="F:DNA binding"/>
    <property type="evidence" value="ECO:0007669"/>
    <property type="project" value="UniProtKB-KW"/>
</dbReference>